<feature type="transmembrane region" description="Helical" evidence="1">
    <location>
        <begin position="20"/>
        <end position="39"/>
    </location>
</feature>
<reference evidence="3" key="1">
    <citation type="submission" date="2017-01" db="EMBL/GenBank/DDBJ databases">
        <authorList>
            <person name="Varghese N."/>
            <person name="Submissions S."/>
        </authorList>
    </citation>
    <scope>NUCLEOTIDE SEQUENCE [LARGE SCALE GENOMIC DNA]</scope>
    <source>
        <strain evidence="3">DSM 24913</strain>
    </source>
</reference>
<dbReference type="Proteomes" id="UP000185639">
    <property type="component" value="Unassembled WGS sequence"/>
</dbReference>
<keyword evidence="3" id="KW-1185">Reference proteome</keyword>
<keyword evidence="1" id="KW-0812">Transmembrane</keyword>
<feature type="transmembrane region" description="Helical" evidence="1">
    <location>
        <begin position="194"/>
        <end position="215"/>
    </location>
</feature>
<accession>A0A1N7QCD0</accession>
<protein>
    <submittedName>
        <fullName evidence="2">PAP2 superfamily protein</fullName>
    </submittedName>
</protein>
<organism evidence="2 3">
    <name type="scientific">Thalassolituus maritimus</name>
    <dbReference type="NCBI Taxonomy" id="484498"/>
    <lineage>
        <taxon>Bacteria</taxon>
        <taxon>Pseudomonadati</taxon>
        <taxon>Pseudomonadota</taxon>
        <taxon>Gammaproteobacteria</taxon>
        <taxon>Oceanospirillales</taxon>
        <taxon>Oceanospirillaceae</taxon>
        <taxon>Thalassolituus</taxon>
    </lineage>
</organism>
<dbReference type="RefSeq" id="WP_076518236.1">
    <property type="nucleotide sequence ID" value="NZ_FTOH01000020.1"/>
</dbReference>
<keyword evidence="1" id="KW-1133">Transmembrane helix</keyword>
<evidence type="ECO:0000256" key="1">
    <source>
        <dbReference type="SAM" id="Phobius"/>
    </source>
</evidence>
<feature type="transmembrane region" description="Helical" evidence="1">
    <location>
        <begin position="59"/>
        <end position="83"/>
    </location>
</feature>
<keyword evidence="1" id="KW-0472">Membrane</keyword>
<sequence length="230" mass="25886">MPLRKKYDYRIADIRVGRIVIGALVAIIQLVAYQVLQQYNAVRMGATEFWDISLLVDDVIPLIPEFAFVYFLYIPGLIVPALLDMPFTLYLRYALSLVLSVVIACFCFAFVPLKITHEALICTDWTCSGLMMLRSLDAGVNLLPSLHASQTLLAAMVMVVASHRYGVRTFWWAWGMFLYLPIIASTLLTKQHYVVDLLAGFFVGLVTWKLALLFVGDELIVGEEPDQDAT</sequence>
<evidence type="ECO:0000313" key="3">
    <source>
        <dbReference type="Proteomes" id="UP000185639"/>
    </source>
</evidence>
<dbReference type="AlphaFoldDB" id="A0A1N7QCD0"/>
<dbReference type="STRING" id="484498.SAMN05421686_1205"/>
<proteinExistence type="predicted"/>
<feature type="transmembrane region" description="Helical" evidence="1">
    <location>
        <begin position="90"/>
        <end position="111"/>
    </location>
</feature>
<gene>
    <name evidence="2" type="ORF">SAMN05421686_1205</name>
</gene>
<dbReference type="EMBL" id="FTOH01000020">
    <property type="protein sequence ID" value="SIT20532.1"/>
    <property type="molecule type" value="Genomic_DNA"/>
</dbReference>
<name>A0A1N7QCD0_9GAMM</name>
<evidence type="ECO:0000313" key="2">
    <source>
        <dbReference type="EMBL" id="SIT20532.1"/>
    </source>
</evidence>
<dbReference type="GO" id="GO:0016020">
    <property type="term" value="C:membrane"/>
    <property type="evidence" value="ECO:0007669"/>
    <property type="project" value="UniProtKB-SubCell"/>
</dbReference>
<dbReference type="OrthoDB" id="5801498at2"/>
<feature type="transmembrane region" description="Helical" evidence="1">
    <location>
        <begin position="169"/>
        <end position="188"/>
    </location>
</feature>